<organism evidence="1 2">
    <name type="scientific">Neorhizobium galegae bv. officinalis bv. officinalis str. HAMBI 1141</name>
    <dbReference type="NCBI Taxonomy" id="1028801"/>
    <lineage>
        <taxon>Bacteria</taxon>
        <taxon>Pseudomonadati</taxon>
        <taxon>Pseudomonadota</taxon>
        <taxon>Alphaproteobacteria</taxon>
        <taxon>Hyphomicrobiales</taxon>
        <taxon>Rhizobiaceae</taxon>
        <taxon>Rhizobium/Agrobacterium group</taxon>
        <taxon>Neorhizobium</taxon>
    </lineage>
</organism>
<evidence type="ECO:0000313" key="2">
    <source>
        <dbReference type="Proteomes" id="UP000028186"/>
    </source>
</evidence>
<gene>
    <name evidence="1" type="ORF">RG1141_PB01270</name>
</gene>
<accession>A0A068TLN6</accession>
<evidence type="ECO:0000313" key="1">
    <source>
        <dbReference type="EMBL" id="CDN58475.1"/>
    </source>
</evidence>
<dbReference type="AlphaFoldDB" id="A0A068TLN6"/>
<protein>
    <submittedName>
        <fullName evidence="1">Uncharacterized protein</fullName>
    </submittedName>
</protein>
<keyword evidence="1" id="KW-0614">Plasmid</keyword>
<geneLocation type="plasmid" evidence="2">
    <name>III</name>
</geneLocation>
<reference evidence="2" key="1">
    <citation type="journal article" date="2014" name="BMC Genomics">
        <title>Genome sequencing of two Neorhizobium galegae strains reveals a noeT gene responsible for the unusual acetylation of the nodulation factors.</title>
        <authorList>
            <person name="Osterman J."/>
            <person name="Marsh J."/>
            <person name="Laine P.K."/>
            <person name="Zeng Z."/>
            <person name="Alatalo E."/>
            <person name="Sullivan J.T."/>
            <person name="Young J.P."/>
            <person name="Thomas-Oates J."/>
            <person name="Paulin L."/>
            <person name="Lindstrom K."/>
        </authorList>
    </citation>
    <scope>NUCLEOTIDE SEQUENCE [LARGE SCALE GENOMIC DNA]</scope>
    <source>
        <strain evidence="2">HAMBI 1141</strain>
        <plasmid evidence="2">III</plasmid>
    </source>
</reference>
<dbReference type="Proteomes" id="UP000028186">
    <property type="component" value="Plasmid pHAMBI1141b"/>
</dbReference>
<dbReference type="KEGG" id="ngl:RG1141_PB01270"/>
<dbReference type="RefSeq" id="WP_040126023.1">
    <property type="nucleotide sequence ID" value="NZ_HG938357.1"/>
</dbReference>
<sequence>MELVVFGYQIVPGRDEPLAFAASLEECQREAVAEREELRRNDPDLEMLGAMAIYRLTLAWPDTDRLIAVLNEKTSLLDAIVVDRKLVGLVAD</sequence>
<proteinExistence type="predicted"/>
<dbReference type="EMBL" id="HG938357">
    <property type="protein sequence ID" value="CDN58475.1"/>
    <property type="molecule type" value="Genomic_DNA"/>
</dbReference>
<name>A0A068TLN6_NEOGA</name>
<dbReference type="HOGENOM" id="CLU_187727_0_0_5"/>